<dbReference type="Pfam" id="PF00501">
    <property type="entry name" value="AMP-binding"/>
    <property type="match status" value="1"/>
</dbReference>
<feature type="domain" description="AMP-dependent synthetase/ligase" evidence="1">
    <location>
        <begin position="12"/>
        <end position="382"/>
    </location>
</feature>
<dbReference type="EMBL" id="CAADIB010000002">
    <property type="protein sequence ID" value="VFR17937.1"/>
    <property type="molecule type" value="Genomic_DNA"/>
</dbReference>
<reference evidence="2" key="1">
    <citation type="submission" date="2019-03" db="EMBL/GenBank/DDBJ databases">
        <authorList>
            <person name="Danneels B."/>
        </authorList>
    </citation>
    <scope>NUCLEOTIDE SEQUENCE</scope>
</reference>
<dbReference type="GO" id="GO:0005737">
    <property type="term" value="C:cytoplasm"/>
    <property type="evidence" value="ECO:0007669"/>
    <property type="project" value="TreeGrafter"/>
</dbReference>
<dbReference type="SUPFAM" id="SSF56801">
    <property type="entry name" value="Acetyl-CoA synthetase-like"/>
    <property type="match status" value="1"/>
</dbReference>
<evidence type="ECO:0000259" key="1">
    <source>
        <dbReference type="Pfam" id="PF00501"/>
    </source>
</evidence>
<name>A0A484P0G5_9ZZZZ</name>
<dbReference type="InterPro" id="IPR000873">
    <property type="entry name" value="AMP-dep_synth/lig_dom"/>
</dbReference>
<dbReference type="GO" id="GO:0044550">
    <property type="term" value="P:secondary metabolite biosynthetic process"/>
    <property type="evidence" value="ECO:0007669"/>
    <property type="project" value="TreeGrafter"/>
</dbReference>
<dbReference type="PANTHER" id="PTHR45527:SF1">
    <property type="entry name" value="FATTY ACID SYNTHASE"/>
    <property type="match status" value="1"/>
</dbReference>
<gene>
    <name evidence="3" type="ORF">ANDO1_2414</name>
    <name evidence="2" type="ORF">ANDO2_2319</name>
</gene>
<organism evidence="2">
    <name type="scientific">plant metagenome</name>
    <dbReference type="NCBI Taxonomy" id="1297885"/>
    <lineage>
        <taxon>unclassified sequences</taxon>
        <taxon>metagenomes</taxon>
        <taxon>organismal metagenomes</taxon>
    </lineage>
</organism>
<dbReference type="Gene3D" id="3.30.300.30">
    <property type="match status" value="1"/>
</dbReference>
<evidence type="ECO:0000313" key="2">
    <source>
        <dbReference type="EMBL" id="VFR17937.1"/>
    </source>
</evidence>
<dbReference type="Gene3D" id="3.40.50.12780">
    <property type="entry name" value="N-terminal domain of ligase-like"/>
    <property type="match status" value="1"/>
</dbReference>
<dbReference type="InterPro" id="IPR045851">
    <property type="entry name" value="AMP-bd_C_sf"/>
</dbReference>
<dbReference type="AlphaFoldDB" id="A0A484P0G5"/>
<dbReference type="GO" id="GO:0043041">
    <property type="term" value="P:amino acid activation for nonribosomal peptide biosynthetic process"/>
    <property type="evidence" value="ECO:0007669"/>
    <property type="project" value="TreeGrafter"/>
</dbReference>
<dbReference type="GO" id="GO:0031177">
    <property type="term" value="F:phosphopantetheine binding"/>
    <property type="evidence" value="ECO:0007669"/>
    <property type="project" value="TreeGrafter"/>
</dbReference>
<dbReference type="EMBL" id="CAADHZ010000026">
    <property type="protein sequence ID" value="VFR35612.1"/>
    <property type="molecule type" value="Genomic_DNA"/>
</dbReference>
<dbReference type="InterPro" id="IPR042099">
    <property type="entry name" value="ANL_N_sf"/>
</dbReference>
<sequence>MTQHASNLAALFEQTASLHPDREAIFLSGGAVRYADLARKARWLARTLHQVAGDGARVAIFADRSLGSYVSVLATLYAGGTYVPVSPVYPAARNAAILAASGAAVLVYQRSSAAALQALQALLAELPAGVTPIELDSLEDAPEEDDARPGWLPPALAAAQAGAPPAKPAYILFTSGSTGRPKGVPISHASVLHYLTVLAEQFDFQATDRHTQNFELTFDLSVFDLFVPWRHGGAFCVPSALDAATPYQYLKRHGITVWFSVPSAVQILQRNRLLKPGSFPTLRISLFCGEALTWDAAHAWAQAAPQSVIANLYGPTELTISCFTYRLPSPLPAAPTGRPIVPIGQVHAGHVHLVLQEDGTPAGPGQEGELCITGPQQFPGYLDDPAKSEAAHVLKAGADGAWRVYYRTGDLVSEDETGIVHYLGRLDHQVKVNGYRVELEEIERAIRRLPGSPNAVVRYTCNPVSTDQQRKLVAFLTGAPRDDREVLRELARTLPHYMLPDVIVWAGETFPLNGNGKVDVNSLLATVA</sequence>
<proteinExistence type="predicted"/>
<dbReference type="PANTHER" id="PTHR45527">
    <property type="entry name" value="NONRIBOSOMAL PEPTIDE SYNTHETASE"/>
    <property type="match status" value="1"/>
</dbReference>
<evidence type="ECO:0000313" key="3">
    <source>
        <dbReference type="EMBL" id="VFR35612.1"/>
    </source>
</evidence>
<dbReference type="InterPro" id="IPR020845">
    <property type="entry name" value="AMP-binding_CS"/>
</dbReference>
<dbReference type="InterPro" id="IPR010071">
    <property type="entry name" value="AA_adenyl_dom"/>
</dbReference>
<dbReference type="PROSITE" id="PS00455">
    <property type="entry name" value="AMP_BINDING"/>
    <property type="match status" value="1"/>
</dbReference>
<accession>A0A484P0G5</accession>
<protein>
    <submittedName>
        <fullName evidence="2">Peptide synthetase</fullName>
    </submittedName>
</protein>
<dbReference type="NCBIfam" id="TIGR01733">
    <property type="entry name" value="AA-adenyl-dom"/>
    <property type="match status" value="1"/>
</dbReference>